<name>A0A1D6ER44_MAIZE</name>
<protein>
    <submittedName>
        <fullName evidence="3">Thiol protease aleurain</fullName>
    </submittedName>
</protein>
<evidence type="ECO:0000313" key="3">
    <source>
        <dbReference type="EMBL" id="ONM22207.1"/>
    </source>
</evidence>
<keyword evidence="3" id="KW-0645">Protease</keyword>
<reference evidence="3" key="1">
    <citation type="submission" date="2015-12" db="EMBL/GenBank/DDBJ databases">
        <title>Update maize B73 reference genome by single molecule sequencing technologies.</title>
        <authorList>
            <consortium name="Maize Genome Sequencing Project"/>
            <person name="Ware D."/>
        </authorList>
    </citation>
    <scope>NUCLEOTIDE SEQUENCE [LARGE SCALE GENOMIC DNA]</scope>
    <source>
        <tissue evidence="3">Seedling</tissue>
    </source>
</reference>
<feature type="transmembrane region" description="Helical" evidence="2">
    <location>
        <begin position="124"/>
        <end position="145"/>
    </location>
</feature>
<organism evidence="3">
    <name type="scientific">Zea mays</name>
    <name type="common">Maize</name>
    <dbReference type="NCBI Taxonomy" id="4577"/>
    <lineage>
        <taxon>Eukaryota</taxon>
        <taxon>Viridiplantae</taxon>
        <taxon>Streptophyta</taxon>
        <taxon>Embryophyta</taxon>
        <taxon>Tracheophyta</taxon>
        <taxon>Spermatophyta</taxon>
        <taxon>Magnoliopsida</taxon>
        <taxon>Liliopsida</taxon>
        <taxon>Poales</taxon>
        <taxon>Poaceae</taxon>
        <taxon>PACMAD clade</taxon>
        <taxon>Panicoideae</taxon>
        <taxon>Andropogonodae</taxon>
        <taxon>Andropogoneae</taxon>
        <taxon>Tripsacinae</taxon>
        <taxon>Zea</taxon>
    </lineage>
</organism>
<feature type="compositionally biased region" description="Basic residues" evidence="1">
    <location>
        <begin position="1"/>
        <end position="12"/>
    </location>
</feature>
<keyword evidence="2" id="KW-0472">Membrane</keyword>
<keyword evidence="2" id="KW-1133">Transmembrane helix</keyword>
<feature type="compositionally biased region" description="Low complexity" evidence="1">
    <location>
        <begin position="13"/>
        <end position="26"/>
    </location>
</feature>
<evidence type="ECO:0000256" key="2">
    <source>
        <dbReference type="SAM" id="Phobius"/>
    </source>
</evidence>
<dbReference type="EMBL" id="CM007648">
    <property type="protein sequence ID" value="ONM22207.1"/>
    <property type="molecule type" value="Genomic_DNA"/>
</dbReference>
<keyword evidence="3" id="KW-0378">Hydrolase</keyword>
<keyword evidence="2" id="KW-0812">Transmembrane</keyword>
<dbReference type="GO" id="GO:0008233">
    <property type="term" value="F:peptidase activity"/>
    <property type="evidence" value="ECO:0007669"/>
    <property type="project" value="UniProtKB-KW"/>
</dbReference>
<feature type="compositionally biased region" description="Basic and acidic residues" evidence="1">
    <location>
        <begin position="56"/>
        <end position="96"/>
    </location>
</feature>
<sequence length="160" mass="18042">MARITRARRRSRSGSGSSPRASSSSALPTGKASTALLPPRHQPLRGHELGGVPCDPARRSAELLRHARRQPPDARRRRCRDAGDERLEGGWDREPSEKPGPLWIMLDLQVTTEKSASSFRFSRFLYISLLENAGCSIFFYCFTLFPNVLKGNNIWESCQW</sequence>
<gene>
    <name evidence="3" type="ORF">ZEAMMB73_Zm00001d005828</name>
</gene>
<proteinExistence type="predicted"/>
<evidence type="ECO:0000256" key="1">
    <source>
        <dbReference type="SAM" id="MobiDB-lite"/>
    </source>
</evidence>
<feature type="region of interest" description="Disordered" evidence="1">
    <location>
        <begin position="1"/>
        <end position="96"/>
    </location>
</feature>
<dbReference type="AlphaFoldDB" id="A0A1D6ER44"/>
<accession>A0A1D6ER44</accession>
<dbReference type="GO" id="GO:0006508">
    <property type="term" value="P:proteolysis"/>
    <property type="evidence" value="ECO:0007669"/>
    <property type="project" value="UniProtKB-KW"/>
</dbReference>